<evidence type="ECO:0000256" key="1">
    <source>
        <dbReference type="ARBA" id="ARBA00004167"/>
    </source>
</evidence>
<dbReference type="EMBL" id="CP046172">
    <property type="protein sequence ID" value="QIS15175.1"/>
    <property type="molecule type" value="Genomic_DNA"/>
</dbReference>
<accession>A0A6G9YPF2</accession>
<evidence type="ECO:0000256" key="7">
    <source>
        <dbReference type="ARBA" id="ARBA00022989"/>
    </source>
</evidence>
<dbReference type="SUPFAM" id="SSF69572">
    <property type="entry name" value="Activating enzymes of the ubiquitin-like proteins"/>
    <property type="match status" value="1"/>
</dbReference>
<dbReference type="GO" id="GO:0016020">
    <property type="term" value="C:membrane"/>
    <property type="evidence" value="ECO:0007669"/>
    <property type="project" value="UniProtKB-SubCell"/>
</dbReference>
<dbReference type="NCBIfam" id="NF004281">
    <property type="entry name" value="PRK05690.1"/>
    <property type="match status" value="1"/>
</dbReference>
<evidence type="ECO:0000256" key="10">
    <source>
        <dbReference type="ARBA" id="ARBA00060757"/>
    </source>
</evidence>
<keyword evidence="7" id="KW-1133">Transmembrane helix</keyword>
<dbReference type="FunFam" id="3.40.250.10:FF:000025">
    <property type="entry name" value="Molybdopterin biosynthesis MoeZ"/>
    <property type="match status" value="1"/>
</dbReference>
<dbReference type="GO" id="GO:0016779">
    <property type="term" value="F:nucleotidyltransferase activity"/>
    <property type="evidence" value="ECO:0007669"/>
    <property type="project" value="UniProtKB-KW"/>
</dbReference>
<dbReference type="GO" id="GO:0005829">
    <property type="term" value="C:cytosol"/>
    <property type="evidence" value="ECO:0007669"/>
    <property type="project" value="TreeGrafter"/>
</dbReference>
<keyword evidence="14" id="KW-1185">Reference proteome</keyword>
<dbReference type="InterPro" id="IPR001763">
    <property type="entry name" value="Rhodanese-like_dom"/>
</dbReference>
<evidence type="ECO:0000259" key="12">
    <source>
        <dbReference type="PROSITE" id="PS50206"/>
    </source>
</evidence>
<dbReference type="PROSITE" id="PS50206">
    <property type="entry name" value="RHODANESE_3"/>
    <property type="match status" value="1"/>
</dbReference>
<evidence type="ECO:0000313" key="13">
    <source>
        <dbReference type="EMBL" id="QIS15175.1"/>
    </source>
</evidence>
<sequence>MVGKNGRATGVERQILRSANSIRGVLDVSSPKSLPPLVEPAAELTRDEVARYSRHLIIPDLGVDGQKRLRNAKVLVIGAGGLGSPALLYLAAAGVGTLGIVEFDEVDASNLQRQIIHGESDIGRPKADSARDSILEINSGIDVRLHKIRLEPENAVELFGEYDLIVDGTDNFATRYLVNDAAVLAGKPYVWGSIYRFEGQVSVFWEDAPDGRGINYRDLYPEAPPPGMVPSCAEGGVLGVLCASIGSIMVTEAIKLITGVGEPLLGRLMVYDALDMNYRTIKLRRDPERQPITELIDYDAFCGVVSEEGQAAAAGSTITALELKEMIDAGKPVEIIDVREPVEWDIVHIEGAKLIPKDRILSGEALAELPQNRPIVLHCKTGVRSAEALAALKRAGFADATHVQGGIIAWANQIDPSLPVY</sequence>
<comment type="similarity">
    <text evidence="10">In the N-terminal section; belongs to the HesA/MoeB/ThiF family.</text>
</comment>
<keyword evidence="2 13" id="KW-0808">Transferase</keyword>
<evidence type="ECO:0000256" key="8">
    <source>
        <dbReference type="ARBA" id="ARBA00023136"/>
    </source>
</evidence>
<dbReference type="GO" id="GO:0008146">
    <property type="term" value="F:sulfotransferase activity"/>
    <property type="evidence" value="ECO:0007669"/>
    <property type="project" value="TreeGrafter"/>
</dbReference>
<feature type="domain" description="Rhodanese" evidence="12">
    <location>
        <begin position="329"/>
        <end position="419"/>
    </location>
</feature>
<dbReference type="Proteomes" id="UP000503540">
    <property type="component" value="Chromosome"/>
</dbReference>
<evidence type="ECO:0000256" key="2">
    <source>
        <dbReference type="ARBA" id="ARBA00022679"/>
    </source>
</evidence>
<evidence type="ECO:0000256" key="5">
    <source>
        <dbReference type="ARBA" id="ARBA00022741"/>
    </source>
</evidence>
<dbReference type="PANTHER" id="PTHR10953">
    <property type="entry name" value="UBIQUITIN-ACTIVATING ENZYME E1"/>
    <property type="match status" value="1"/>
</dbReference>
<keyword evidence="8" id="KW-0472">Membrane</keyword>
<organism evidence="13 14">
    <name type="scientific">Nocardia arthritidis</name>
    <dbReference type="NCBI Taxonomy" id="228602"/>
    <lineage>
        <taxon>Bacteria</taxon>
        <taxon>Bacillati</taxon>
        <taxon>Actinomycetota</taxon>
        <taxon>Actinomycetes</taxon>
        <taxon>Mycobacteriales</taxon>
        <taxon>Nocardiaceae</taxon>
        <taxon>Nocardia</taxon>
    </lineage>
</organism>
<dbReference type="SMART" id="SM00450">
    <property type="entry name" value="RHOD"/>
    <property type="match status" value="1"/>
</dbReference>
<dbReference type="KEGG" id="nah:F5544_36735"/>
<keyword evidence="4 13" id="KW-0548">Nucleotidyltransferase</keyword>
<dbReference type="NCBIfam" id="NF005902">
    <property type="entry name" value="PRK07878.1"/>
    <property type="match status" value="1"/>
</dbReference>
<comment type="subcellular location">
    <subcellularLocation>
        <location evidence="1">Membrane</location>
        <topology evidence="1">Single-pass membrane protein</topology>
    </subcellularLocation>
</comment>
<protein>
    <recommendedName>
        <fullName evidence="11">Probable adenylyltransferase/sulfurtransferase MoeZ</fullName>
    </recommendedName>
</protein>
<keyword evidence="9" id="KW-0511">Multifunctional enzyme</keyword>
<reference evidence="13 14" key="1">
    <citation type="journal article" date="2019" name="ACS Chem. Biol.">
        <title>Identification and Mobilization of a Cryptic Antibiotic Biosynthesis Gene Locus from a Human-Pathogenic Nocardia Isolate.</title>
        <authorList>
            <person name="Herisse M."/>
            <person name="Ishida K."/>
            <person name="Porter J.L."/>
            <person name="Howden B."/>
            <person name="Hertweck C."/>
            <person name="Stinear T.P."/>
            <person name="Pidot S.J."/>
        </authorList>
    </citation>
    <scope>NUCLEOTIDE SEQUENCE [LARGE SCALE GENOMIC DNA]</scope>
    <source>
        <strain evidence="13 14">AUSMDU00012717</strain>
    </source>
</reference>
<dbReference type="InterPro" id="IPR000594">
    <property type="entry name" value="ThiF_NAD_FAD-bd"/>
</dbReference>
<dbReference type="Pfam" id="PF00581">
    <property type="entry name" value="Rhodanese"/>
    <property type="match status" value="1"/>
</dbReference>
<gene>
    <name evidence="13" type="primary">moeZ</name>
    <name evidence="13" type="ORF">F5544_36735</name>
</gene>
<dbReference type="PANTHER" id="PTHR10953:SF102">
    <property type="entry name" value="ADENYLYLTRANSFERASE AND SULFURTRANSFERASE MOCS3"/>
    <property type="match status" value="1"/>
</dbReference>
<dbReference type="FunFam" id="3.40.50.720:FF:000033">
    <property type="entry name" value="Adenylyltransferase and sulfurtransferase MOCS3"/>
    <property type="match status" value="1"/>
</dbReference>
<dbReference type="Pfam" id="PF00899">
    <property type="entry name" value="ThiF"/>
    <property type="match status" value="1"/>
</dbReference>
<keyword evidence="5" id="KW-0547">Nucleotide-binding</keyword>
<dbReference type="InterPro" id="IPR036873">
    <property type="entry name" value="Rhodanese-like_dom_sf"/>
</dbReference>
<dbReference type="CDD" id="cd00158">
    <property type="entry name" value="RHOD"/>
    <property type="match status" value="1"/>
</dbReference>
<keyword evidence="6" id="KW-0067">ATP-binding</keyword>
<name>A0A6G9YPF2_9NOCA</name>
<dbReference type="CDD" id="cd00757">
    <property type="entry name" value="ThiF_MoeB_HesA_family"/>
    <property type="match status" value="1"/>
</dbReference>
<evidence type="ECO:0000313" key="14">
    <source>
        <dbReference type="Proteomes" id="UP000503540"/>
    </source>
</evidence>
<dbReference type="GO" id="GO:0004792">
    <property type="term" value="F:thiosulfate-cyanide sulfurtransferase activity"/>
    <property type="evidence" value="ECO:0007669"/>
    <property type="project" value="TreeGrafter"/>
</dbReference>
<dbReference type="GO" id="GO:0008641">
    <property type="term" value="F:ubiquitin-like modifier activating enzyme activity"/>
    <property type="evidence" value="ECO:0007669"/>
    <property type="project" value="InterPro"/>
</dbReference>
<dbReference type="InterPro" id="IPR045886">
    <property type="entry name" value="ThiF/MoeB/HesA"/>
</dbReference>
<evidence type="ECO:0000256" key="6">
    <source>
        <dbReference type="ARBA" id="ARBA00022840"/>
    </source>
</evidence>
<dbReference type="Gene3D" id="3.40.250.10">
    <property type="entry name" value="Rhodanese-like domain"/>
    <property type="match status" value="1"/>
</dbReference>
<dbReference type="AlphaFoldDB" id="A0A6G9YPF2"/>
<evidence type="ECO:0000256" key="4">
    <source>
        <dbReference type="ARBA" id="ARBA00022695"/>
    </source>
</evidence>
<keyword evidence="3" id="KW-0812">Transmembrane</keyword>
<evidence type="ECO:0000256" key="11">
    <source>
        <dbReference type="ARBA" id="ARBA00067503"/>
    </source>
</evidence>
<dbReference type="Gene3D" id="3.40.50.720">
    <property type="entry name" value="NAD(P)-binding Rossmann-like Domain"/>
    <property type="match status" value="1"/>
</dbReference>
<proteinExistence type="inferred from homology"/>
<evidence type="ECO:0000256" key="9">
    <source>
        <dbReference type="ARBA" id="ARBA00023268"/>
    </source>
</evidence>
<dbReference type="InterPro" id="IPR035985">
    <property type="entry name" value="Ubiquitin-activating_enz"/>
</dbReference>
<evidence type="ECO:0000256" key="3">
    <source>
        <dbReference type="ARBA" id="ARBA00022692"/>
    </source>
</evidence>
<dbReference type="GO" id="GO:0005524">
    <property type="term" value="F:ATP binding"/>
    <property type="evidence" value="ECO:0007669"/>
    <property type="project" value="UniProtKB-KW"/>
</dbReference>